<dbReference type="OrthoDB" id="7059309at2"/>
<evidence type="ECO:0000256" key="8">
    <source>
        <dbReference type="RuleBase" id="RU362081"/>
    </source>
</evidence>
<dbReference type="InterPro" id="IPR023298">
    <property type="entry name" value="ATPase_P-typ_TM_dom_sf"/>
</dbReference>
<evidence type="ECO:0000256" key="2">
    <source>
        <dbReference type="ARBA" id="ARBA00006024"/>
    </source>
</evidence>
<evidence type="ECO:0000256" key="3">
    <source>
        <dbReference type="ARBA" id="ARBA00022692"/>
    </source>
</evidence>
<dbReference type="GO" id="GO:0015086">
    <property type="term" value="F:cadmium ion transmembrane transporter activity"/>
    <property type="evidence" value="ECO:0007669"/>
    <property type="project" value="TreeGrafter"/>
</dbReference>
<feature type="transmembrane region" description="Helical" evidence="8">
    <location>
        <begin position="253"/>
        <end position="275"/>
    </location>
</feature>
<dbReference type="SUPFAM" id="SSF56784">
    <property type="entry name" value="HAD-like"/>
    <property type="match status" value="1"/>
</dbReference>
<dbReference type="GO" id="GO:0005886">
    <property type="term" value="C:plasma membrane"/>
    <property type="evidence" value="ECO:0007669"/>
    <property type="project" value="UniProtKB-SubCell"/>
</dbReference>
<evidence type="ECO:0000256" key="1">
    <source>
        <dbReference type="ARBA" id="ARBA00004651"/>
    </source>
</evidence>
<accession>A0A1L7CZ80</accession>
<comment type="similarity">
    <text evidence="2 8">Belongs to the cation transport ATPase (P-type) (TC 3.A.3) family. Type IB subfamily.</text>
</comment>
<feature type="transmembrane region" description="Helical" evidence="8">
    <location>
        <begin position="592"/>
        <end position="619"/>
    </location>
</feature>
<dbReference type="NCBIfam" id="TIGR01494">
    <property type="entry name" value="ATPase_P-type"/>
    <property type="match status" value="1"/>
</dbReference>
<keyword evidence="6 8" id="KW-1133">Transmembrane helix</keyword>
<keyword evidence="5" id="KW-1278">Translocase</keyword>
<dbReference type="InterPro" id="IPR023214">
    <property type="entry name" value="HAD_sf"/>
</dbReference>
<keyword evidence="8" id="KW-0547">Nucleotide-binding</keyword>
<dbReference type="Gene3D" id="3.40.1110.10">
    <property type="entry name" value="Calcium-transporting ATPase, cytoplasmic domain N"/>
    <property type="match status" value="1"/>
</dbReference>
<evidence type="ECO:0000256" key="5">
    <source>
        <dbReference type="ARBA" id="ARBA00022967"/>
    </source>
</evidence>
<dbReference type="PROSITE" id="PS00154">
    <property type="entry name" value="ATPASE_E1_E2"/>
    <property type="match status" value="1"/>
</dbReference>
<dbReference type="InterPro" id="IPR036412">
    <property type="entry name" value="HAD-like_sf"/>
</dbReference>
<evidence type="ECO:0000256" key="4">
    <source>
        <dbReference type="ARBA" id="ARBA00022723"/>
    </source>
</evidence>
<dbReference type="GO" id="GO:0019829">
    <property type="term" value="F:ATPase-coupled monoatomic cation transmembrane transporter activity"/>
    <property type="evidence" value="ECO:0007669"/>
    <property type="project" value="InterPro"/>
</dbReference>
<dbReference type="EMBL" id="CP009248">
    <property type="protein sequence ID" value="APT91140.1"/>
    <property type="molecule type" value="Genomic_DNA"/>
</dbReference>
<keyword evidence="11" id="KW-1185">Reference proteome</keyword>
<evidence type="ECO:0000256" key="6">
    <source>
        <dbReference type="ARBA" id="ARBA00022989"/>
    </source>
</evidence>
<dbReference type="InterPro" id="IPR027256">
    <property type="entry name" value="P-typ_ATPase_IB"/>
</dbReference>
<dbReference type="InterPro" id="IPR059000">
    <property type="entry name" value="ATPase_P-type_domA"/>
</dbReference>
<dbReference type="Pfam" id="PF00122">
    <property type="entry name" value="E1-E2_ATPase"/>
    <property type="match status" value="1"/>
</dbReference>
<reference evidence="10 11" key="1">
    <citation type="submission" date="2014-08" db="EMBL/GenBank/DDBJ databases">
        <title>Complete genome sequence of Corynebacterium sphenisci CECT 5990(T) (=DSM 44792(T)), isolated from healthy wild penguins.</title>
        <authorList>
            <person name="Ruckert C."/>
            <person name="Albersmeier A."/>
            <person name="Winkler A."/>
            <person name="Kalinowski J."/>
        </authorList>
    </citation>
    <scope>NUCLEOTIDE SEQUENCE [LARGE SCALE GENOMIC DNA]</scope>
    <source>
        <strain evidence="10 11">DSM 44792</strain>
    </source>
</reference>
<proteinExistence type="inferred from homology"/>
<dbReference type="SFLD" id="SFLDS00003">
    <property type="entry name" value="Haloacid_Dehalogenase"/>
    <property type="match status" value="1"/>
</dbReference>
<dbReference type="PANTHER" id="PTHR48085:SF5">
    <property type="entry name" value="CADMIUM_ZINC-TRANSPORTING ATPASE HMA4-RELATED"/>
    <property type="match status" value="1"/>
</dbReference>
<dbReference type="SFLD" id="SFLDF00027">
    <property type="entry name" value="p-type_atpase"/>
    <property type="match status" value="1"/>
</dbReference>
<feature type="transmembrane region" description="Helical" evidence="8">
    <location>
        <begin position="281"/>
        <end position="306"/>
    </location>
</feature>
<evidence type="ECO:0000259" key="9">
    <source>
        <dbReference type="Pfam" id="PF00122"/>
    </source>
</evidence>
<protein>
    <submittedName>
        <fullName evidence="10">ATPase P</fullName>
    </submittedName>
</protein>
<dbReference type="SFLD" id="SFLDG00002">
    <property type="entry name" value="C1.7:_P-type_atpase_like"/>
    <property type="match status" value="1"/>
</dbReference>
<dbReference type="Gene3D" id="2.70.150.10">
    <property type="entry name" value="Calcium-transporting ATPase, cytoplasmic transduction domain A"/>
    <property type="match status" value="1"/>
</dbReference>
<dbReference type="GO" id="GO:0046872">
    <property type="term" value="F:metal ion binding"/>
    <property type="evidence" value="ECO:0007669"/>
    <property type="project" value="UniProtKB-KW"/>
</dbReference>
<dbReference type="Gene3D" id="3.40.50.1000">
    <property type="entry name" value="HAD superfamily/HAD-like"/>
    <property type="match status" value="1"/>
</dbReference>
<dbReference type="SUPFAM" id="SSF81665">
    <property type="entry name" value="Calcium ATPase, transmembrane domain M"/>
    <property type="match status" value="1"/>
</dbReference>
<dbReference type="GO" id="GO:0016887">
    <property type="term" value="F:ATP hydrolysis activity"/>
    <property type="evidence" value="ECO:0007669"/>
    <property type="project" value="InterPro"/>
</dbReference>
<keyword evidence="3 8" id="KW-0812">Transmembrane</keyword>
<dbReference type="NCBIfam" id="TIGR01525">
    <property type="entry name" value="ATPase-IB_hvy"/>
    <property type="match status" value="1"/>
</dbReference>
<comment type="subcellular location">
    <subcellularLocation>
        <location evidence="1">Cell membrane</location>
        <topology evidence="1">Multi-pass membrane protein</topology>
    </subcellularLocation>
</comment>
<keyword evidence="8" id="KW-0067">ATP-binding</keyword>
<dbReference type="RefSeq" id="WP_075692614.1">
    <property type="nucleotide sequence ID" value="NZ_CP009248.1"/>
</dbReference>
<dbReference type="PRINTS" id="PR00119">
    <property type="entry name" value="CATATPASE"/>
</dbReference>
<dbReference type="GO" id="GO:0005524">
    <property type="term" value="F:ATP binding"/>
    <property type="evidence" value="ECO:0007669"/>
    <property type="project" value="UniProtKB-UniRule"/>
</dbReference>
<evidence type="ECO:0000313" key="10">
    <source>
        <dbReference type="EMBL" id="APT91140.1"/>
    </source>
</evidence>
<dbReference type="InterPro" id="IPR008250">
    <property type="entry name" value="ATPase_P-typ_transduc_dom_A_sf"/>
</dbReference>
<feature type="transmembrane region" description="Helical" evidence="8">
    <location>
        <begin position="30"/>
        <end position="50"/>
    </location>
</feature>
<dbReference type="InterPro" id="IPR001757">
    <property type="entry name" value="P_typ_ATPase"/>
</dbReference>
<dbReference type="InterPro" id="IPR044492">
    <property type="entry name" value="P_typ_ATPase_HD_dom"/>
</dbReference>
<keyword evidence="4 8" id="KW-0479">Metal-binding</keyword>
<dbReference type="STRING" id="1437874.CSPHI_09065"/>
<evidence type="ECO:0000256" key="7">
    <source>
        <dbReference type="ARBA" id="ARBA00023136"/>
    </source>
</evidence>
<gene>
    <name evidence="10" type="ORF">CSPHI_09065</name>
</gene>
<dbReference type="InterPro" id="IPR051014">
    <property type="entry name" value="Cation_Transport_ATPase_IB"/>
</dbReference>
<sequence length="642" mass="64091">MTCGCGEPCAADAPAGPIEEHPAWYRDRAILVPVASGAALLAGLLLDWAGASIPAQVAYWAALLLGGSTFIPGTLRRFVKDLKPGVGLLMTISAIGAVALGHVAEAAMLAFLFSIAEALEDRAMDRARAGLRGLLELVPDTAEVRRGLLTRTIPAAEIAVGDTLLVRPGDRIATDGVVRSGAGSVDASAITGESIPVAVAPGDEVRAGSINGSAALEVEAANPGADNSLTAIVALVEQAQAEKGERARMADRLARPLVPAVIVVALAVAILGSILGDPAVWVTRALVVLVAASPCALAISVPVTVISGIGAASRFGVIVKSGAAFERLGGIRHIGLDKTGTLTANRPAVERVRPVAGGDPDRVLALAAALERRSSHPLATAIVAAADAAGVGDLVADEVEERPGTGVAGVVDGAAVEVGNPRHLAAGLPAELAGELDELEAAGMTVVALSVDGAVAGVIGVRDNLRAEAAEAVAALRAAGIGVTMLTGDNAAAAAALGAEAGIDDVRAGLRPEEKSTAVRELSGASPTAMIGDGVNDAPALAAAEVGIAMGAAGSDAAIESADVAFTGHDLRLIPRALAHARRCRTIITQNLVLSALIVIVLPPLAVTGVLGLGGIVLIHEAAEVLVIINGLRAARARGAAA</sequence>
<dbReference type="InterPro" id="IPR023299">
    <property type="entry name" value="ATPase_P-typ_cyto_dom_N"/>
</dbReference>
<feature type="transmembrane region" description="Helical" evidence="8">
    <location>
        <begin position="87"/>
        <end position="116"/>
    </location>
</feature>
<name>A0A1L7CZ80_9CORY</name>
<dbReference type="InterPro" id="IPR018303">
    <property type="entry name" value="ATPase_P-typ_P_site"/>
</dbReference>
<dbReference type="Proteomes" id="UP000185469">
    <property type="component" value="Chromosome"/>
</dbReference>
<dbReference type="AlphaFoldDB" id="A0A1L7CZ80"/>
<dbReference type="PANTHER" id="PTHR48085">
    <property type="entry name" value="CADMIUM/ZINC-TRANSPORTING ATPASE HMA2-RELATED"/>
    <property type="match status" value="1"/>
</dbReference>
<keyword evidence="8" id="KW-1003">Cell membrane</keyword>
<dbReference type="FunFam" id="2.70.150.10:FF:000002">
    <property type="entry name" value="Copper-transporting ATPase 1, putative"/>
    <property type="match status" value="1"/>
</dbReference>
<organism evidence="10 11">
    <name type="scientific">Corynebacterium sphenisci DSM 44792</name>
    <dbReference type="NCBI Taxonomy" id="1437874"/>
    <lineage>
        <taxon>Bacteria</taxon>
        <taxon>Bacillati</taxon>
        <taxon>Actinomycetota</taxon>
        <taxon>Actinomycetes</taxon>
        <taxon>Mycobacteriales</taxon>
        <taxon>Corynebacteriaceae</taxon>
        <taxon>Corynebacterium</taxon>
    </lineage>
</organism>
<evidence type="ECO:0000313" key="11">
    <source>
        <dbReference type="Proteomes" id="UP000185469"/>
    </source>
</evidence>
<dbReference type="SUPFAM" id="SSF81653">
    <property type="entry name" value="Calcium ATPase, transduction domain A"/>
    <property type="match status" value="1"/>
</dbReference>
<dbReference type="KEGG" id="csph:CSPHI_09065"/>
<dbReference type="Pfam" id="PF00702">
    <property type="entry name" value="Hydrolase"/>
    <property type="match status" value="1"/>
</dbReference>
<dbReference type="PROSITE" id="PS01229">
    <property type="entry name" value="COF_2"/>
    <property type="match status" value="1"/>
</dbReference>
<keyword evidence="7 8" id="KW-0472">Membrane</keyword>
<feature type="domain" description="P-type ATPase A" evidence="9">
    <location>
        <begin position="136"/>
        <end position="237"/>
    </location>
</feature>
<feature type="transmembrane region" description="Helical" evidence="8">
    <location>
        <begin position="57"/>
        <end position="75"/>
    </location>
</feature>